<proteinExistence type="predicted"/>
<dbReference type="InterPro" id="IPR003409">
    <property type="entry name" value="MORN"/>
</dbReference>
<evidence type="ECO:0008006" key="4">
    <source>
        <dbReference type="Google" id="ProtNLM"/>
    </source>
</evidence>
<dbReference type="Proteomes" id="UP000683925">
    <property type="component" value="Unassembled WGS sequence"/>
</dbReference>
<reference evidence="2" key="1">
    <citation type="submission" date="2021-01" db="EMBL/GenBank/DDBJ databases">
        <authorList>
            <consortium name="Genoscope - CEA"/>
            <person name="William W."/>
        </authorList>
    </citation>
    <scope>NUCLEOTIDE SEQUENCE</scope>
</reference>
<comment type="caution">
    <text evidence="2">The sequence shown here is derived from an EMBL/GenBank/DDBJ whole genome shotgun (WGS) entry which is preliminary data.</text>
</comment>
<keyword evidence="3" id="KW-1185">Reference proteome</keyword>
<dbReference type="Pfam" id="PF02493">
    <property type="entry name" value="MORN"/>
    <property type="match status" value="7"/>
</dbReference>
<dbReference type="PANTHER" id="PTHR23084:SF263">
    <property type="entry name" value="MORN REPEAT-CONTAINING PROTEIN 1"/>
    <property type="match status" value="1"/>
</dbReference>
<sequence length="493" mass="57315">MNQKCNKLGHDQKPMEYFCLQQKQILWSCEKCQKESKQKLNFQSIKHFQSCIQDAKGIIIKETENERIEQMKFEFDTQVQKVKDLLEFYLSGIENQVNTQYAELSAIIQFVDNFNIKSLDSPNPDHFQYLQLVMDQSVAKKFDQLQMQINQLMQKILSISMDINEQVGFLSESIFLDQMKLLIKKFDLPLQFQKYIEELQIPKQYCLEQSHQAQFVFKEQIDGNTSYIGQQENDEFNGKGLLYLSNKGLAYYGAFMNGQFCYGISLNVNKKELLLGEFEFIDLFCYRIQNYGILLNSNCERYEGDFKDNLFDGYGQFHYQNGDLYKGQWKAGKRFGQGELINHEFGTIKGNFVDGQLNGKGELNCQTQKYFGDFKDNEMDGEGTLEDLVKKTKYVGSFKKGVKCGQGTLFFSDNRKIEGNFQNNEPCGQCVETTINKYFENLNKHEETTIEEGEYFNGLKCGQFNCQTTCNGQIMKKVKYYGSGELIFEDIIT</sequence>
<dbReference type="OrthoDB" id="293879at2759"/>
<evidence type="ECO:0000313" key="2">
    <source>
        <dbReference type="EMBL" id="CAD8194089.1"/>
    </source>
</evidence>
<organism evidence="2 3">
    <name type="scientific">Paramecium octaurelia</name>
    <dbReference type="NCBI Taxonomy" id="43137"/>
    <lineage>
        <taxon>Eukaryota</taxon>
        <taxon>Sar</taxon>
        <taxon>Alveolata</taxon>
        <taxon>Ciliophora</taxon>
        <taxon>Intramacronucleata</taxon>
        <taxon>Oligohymenophorea</taxon>
        <taxon>Peniculida</taxon>
        <taxon>Parameciidae</taxon>
        <taxon>Paramecium</taxon>
    </lineage>
</organism>
<dbReference type="SMART" id="SM00698">
    <property type="entry name" value="MORN"/>
    <property type="match status" value="5"/>
</dbReference>
<keyword evidence="1" id="KW-0677">Repeat</keyword>
<accession>A0A8S1X106</accession>
<dbReference type="OMA" id="SYIGQQE"/>
<name>A0A8S1X106_PAROT</name>
<protein>
    <recommendedName>
        <fullName evidence="4">MORN repeat protein</fullName>
    </recommendedName>
</protein>
<dbReference type="EMBL" id="CAJJDP010000106">
    <property type="protein sequence ID" value="CAD8194089.1"/>
    <property type="molecule type" value="Genomic_DNA"/>
</dbReference>
<dbReference type="AlphaFoldDB" id="A0A8S1X106"/>
<gene>
    <name evidence="2" type="ORF">POCTA_138.1.T1060056</name>
</gene>
<dbReference type="PANTHER" id="PTHR23084">
    <property type="entry name" value="PHOSPHATIDYLINOSITOL-4-PHOSPHATE 5-KINASE RELATED"/>
    <property type="match status" value="1"/>
</dbReference>
<evidence type="ECO:0000256" key="1">
    <source>
        <dbReference type="ARBA" id="ARBA00022737"/>
    </source>
</evidence>
<evidence type="ECO:0000313" key="3">
    <source>
        <dbReference type="Proteomes" id="UP000683925"/>
    </source>
</evidence>